<name>A0ABD6BTD1_9EURY</name>
<evidence type="ECO:0000313" key="4">
    <source>
        <dbReference type="EMBL" id="MFD1568368.1"/>
    </source>
</evidence>
<evidence type="ECO:0000259" key="3">
    <source>
        <dbReference type="Pfam" id="PF23379"/>
    </source>
</evidence>
<feature type="region of interest" description="Disordered" evidence="2">
    <location>
        <begin position="163"/>
        <end position="391"/>
    </location>
</feature>
<feature type="compositionally biased region" description="Low complexity" evidence="2">
    <location>
        <begin position="330"/>
        <end position="383"/>
    </location>
</feature>
<dbReference type="Proteomes" id="UP001597139">
    <property type="component" value="Unassembled WGS sequence"/>
</dbReference>
<dbReference type="InterPro" id="IPR055522">
    <property type="entry name" value="DUF7096"/>
</dbReference>
<proteinExistence type="predicted"/>
<comment type="caution">
    <text evidence="4">The sequence shown here is derived from an EMBL/GenBank/DDBJ whole genome shotgun (WGS) entry which is preliminary data.</text>
</comment>
<dbReference type="AlphaFoldDB" id="A0ABD6BTD1"/>
<dbReference type="Pfam" id="PF23379">
    <property type="entry name" value="DUF7096"/>
    <property type="match status" value="1"/>
</dbReference>
<keyword evidence="1" id="KW-0175">Coiled coil</keyword>
<evidence type="ECO:0000313" key="5">
    <source>
        <dbReference type="Proteomes" id="UP001597139"/>
    </source>
</evidence>
<dbReference type="RefSeq" id="WP_267647302.1">
    <property type="nucleotide sequence ID" value="NZ_JANHGR010000002.1"/>
</dbReference>
<gene>
    <name evidence="4" type="ORF">ACFSAU_12795</name>
</gene>
<reference evidence="4 5" key="1">
    <citation type="journal article" date="2019" name="Int. J. Syst. Evol. Microbiol.">
        <title>The Global Catalogue of Microorganisms (GCM) 10K type strain sequencing project: providing services to taxonomists for standard genome sequencing and annotation.</title>
        <authorList>
            <consortium name="The Broad Institute Genomics Platform"/>
            <consortium name="The Broad Institute Genome Sequencing Center for Infectious Disease"/>
            <person name="Wu L."/>
            <person name="Ma J."/>
        </authorList>
    </citation>
    <scope>NUCLEOTIDE SEQUENCE [LARGE SCALE GENOMIC DNA]</scope>
    <source>
        <strain evidence="4 5">CGMCC 1.12859</strain>
    </source>
</reference>
<evidence type="ECO:0000256" key="1">
    <source>
        <dbReference type="SAM" id="Coils"/>
    </source>
</evidence>
<feature type="compositionally biased region" description="Low complexity" evidence="2">
    <location>
        <begin position="272"/>
        <end position="292"/>
    </location>
</feature>
<dbReference type="EMBL" id="JBHUCZ010000011">
    <property type="protein sequence ID" value="MFD1568368.1"/>
    <property type="molecule type" value="Genomic_DNA"/>
</dbReference>
<accession>A0ABD6BTD1</accession>
<keyword evidence="5" id="KW-1185">Reference proteome</keyword>
<protein>
    <recommendedName>
        <fullName evidence="3">DUF7096 domain-containing protein</fullName>
    </recommendedName>
</protein>
<evidence type="ECO:0000256" key="2">
    <source>
        <dbReference type="SAM" id="MobiDB-lite"/>
    </source>
</evidence>
<feature type="coiled-coil region" evidence="1">
    <location>
        <begin position="75"/>
        <end position="137"/>
    </location>
</feature>
<organism evidence="4 5">
    <name type="scientific">Halolamina litorea</name>
    <dbReference type="NCBI Taxonomy" id="1515593"/>
    <lineage>
        <taxon>Archaea</taxon>
        <taxon>Methanobacteriati</taxon>
        <taxon>Methanobacteriota</taxon>
        <taxon>Stenosarchaea group</taxon>
        <taxon>Halobacteria</taxon>
        <taxon>Halobacteriales</taxon>
        <taxon>Haloferacaceae</taxon>
    </lineage>
</organism>
<sequence>MNRVAALVVALVVLAGSVPAAAALADGAQTGTEDAAPGATFAGVVGVQQAEVDNEVAQRSLDRQFAAAESNDSKAQVVADQQRRLDERLDELEAEKARVEQAYADGNMSRGEYRARLAALGAELRALERRANQTAERAAGLPEEALRTNGANVSAVREVAQRANRTGGGEVAEAARAIGGPGVGDGLRGPPNGTERGPPENADGAPDSVGGTDAVGPNTSEVNGSGPGANGPPEGAGPEGTDGASNRSTPPNATGGSQNTTNGAAPGEAGQNRTAGTGTDAAGANGMNGTNAVENTTRGPPAGTGTNVTGENRTAGTGQDSNGAAPNASGQNGQNSTGANGTAAGNGTMAGENGTAVGNGNETAGENGTAGATPPGANGENAPTATGNETAVVTTERAILAEAF</sequence>
<feature type="compositionally biased region" description="Polar residues" evidence="2">
    <location>
        <begin position="293"/>
        <end position="324"/>
    </location>
</feature>
<feature type="compositionally biased region" description="Polar residues" evidence="2">
    <location>
        <begin position="243"/>
        <end position="263"/>
    </location>
</feature>
<feature type="domain" description="DUF7096" evidence="3">
    <location>
        <begin position="33"/>
        <end position="157"/>
    </location>
</feature>